<reference evidence="1 2" key="1">
    <citation type="submission" date="2016-08" db="EMBL/GenBank/DDBJ databases">
        <authorList>
            <person name="Seilhamer J.J."/>
        </authorList>
    </citation>
    <scope>NUCLEOTIDE SEQUENCE [LARGE SCALE GENOMIC DNA]</scope>
    <source>
        <strain evidence="1 2">PH27A</strain>
    </source>
</reference>
<dbReference type="Proteomes" id="UP000094291">
    <property type="component" value="Unassembled WGS sequence"/>
</dbReference>
<comment type="caution">
    <text evidence="1">The sequence shown here is derived from an EMBL/GenBank/DDBJ whole genome shotgun (WGS) entry which is preliminary data.</text>
</comment>
<protein>
    <submittedName>
        <fullName evidence="1">Uncharacterized protein</fullName>
    </submittedName>
</protein>
<evidence type="ECO:0000313" key="1">
    <source>
        <dbReference type="EMBL" id="ODC02338.1"/>
    </source>
</evidence>
<dbReference type="EMBL" id="MDTQ01000001">
    <property type="protein sequence ID" value="ODC02338.1"/>
    <property type="molecule type" value="Genomic_DNA"/>
</dbReference>
<gene>
    <name evidence="1" type="ORF">BFW38_01060</name>
</gene>
<dbReference type="AlphaFoldDB" id="A0A1E2V5R5"/>
<name>A0A1E2V5R5_9GAMM</name>
<proteinExistence type="predicted"/>
<accession>A0A1E2V5R5</accession>
<organism evidence="1 2">
    <name type="scientific">Terasakiispira papahanaumokuakeensis</name>
    <dbReference type="NCBI Taxonomy" id="197479"/>
    <lineage>
        <taxon>Bacteria</taxon>
        <taxon>Pseudomonadati</taxon>
        <taxon>Pseudomonadota</taxon>
        <taxon>Gammaproteobacteria</taxon>
        <taxon>Oceanospirillales</taxon>
        <taxon>Terasakiispira</taxon>
    </lineage>
</organism>
<keyword evidence="2" id="KW-1185">Reference proteome</keyword>
<dbReference type="RefSeq" id="WP_068996722.1">
    <property type="nucleotide sequence ID" value="NZ_MDTQ01000001.1"/>
</dbReference>
<sequence>MALSVATVDADLSTAQVLAFDVESYLDPVDEGLARLPLKYLHDAALDTCPRLSHYRQDWLDHLTFETPFLVSHEFHDRIWRYRVRHDQPWSGAGTQLKRLFQHSHLLQLPQREGRYLAPLAERWLYVPHRAGQTFTLSAHWQPGALYGYRALKEVCHWLQGLQAEQPAEVSDAHWVAAPLESLPLTLAPVVNVEQVFRRWRRLALQTGERPLVELDWIHLRHGQVQAGMGCLFDHPDWANLRDRVNQSAWAQGDWLLLSRRDIEQTLSRLLTVV</sequence>
<evidence type="ECO:0000313" key="2">
    <source>
        <dbReference type="Proteomes" id="UP000094291"/>
    </source>
</evidence>